<reference evidence="3" key="1">
    <citation type="journal article" date="2015" name="J. Biotechnol.">
        <title>The structure of the Cyberlindnera jadinii genome and its relation to Candida utilis analyzed by the occurrence of single nucleotide polymorphisms.</title>
        <authorList>
            <person name="Rupp O."/>
            <person name="Brinkrolf K."/>
            <person name="Buerth C."/>
            <person name="Kunigo M."/>
            <person name="Schneider J."/>
            <person name="Jaenicke S."/>
            <person name="Goesmann A."/>
            <person name="Puehler A."/>
            <person name="Jaeger K.-E."/>
            <person name="Ernst J.F."/>
        </authorList>
    </citation>
    <scope>NUCLEOTIDE SEQUENCE [LARGE SCALE GENOMIC DNA]</scope>
    <source>
        <strain evidence="3">ATCC 18201 / CBS 1600 / BCRC 20928 / JCM 3617 / NBRC 0987 / NRRL Y-1542</strain>
    </source>
</reference>
<feature type="region of interest" description="Disordered" evidence="1">
    <location>
        <begin position="1"/>
        <end position="44"/>
    </location>
</feature>
<dbReference type="Proteomes" id="UP000038830">
    <property type="component" value="Unassembled WGS sequence"/>
</dbReference>
<protein>
    <submittedName>
        <fullName evidence="2">SPS4 protein</fullName>
    </submittedName>
</protein>
<dbReference type="EMBL" id="CDQK01000002">
    <property type="protein sequence ID" value="CEP22012.1"/>
    <property type="molecule type" value="Genomic_DNA"/>
</dbReference>
<evidence type="ECO:0000256" key="1">
    <source>
        <dbReference type="SAM" id="MobiDB-lite"/>
    </source>
</evidence>
<accession>A0A0H5C2Z5</accession>
<name>A0A0H5C2Z5_CYBJN</name>
<dbReference type="Pfam" id="PF17316">
    <property type="entry name" value="Perilipin_2"/>
    <property type="match status" value="1"/>
</dbReference>
<evidence type="ECO:0000313" key="3">
    <source>
        <dbReference type="Proteomes" id="UP000038830"/>
    </source>
</evidence>
<gene>
    <name evidence="2" type="primary">SPS4</name>
    <name evidence="2" type="ORF">BN1211_2269</name>
</gene>
<evidence type="ECO:0000313" key="2">
    <source>
        <dbReference type="EMBL" id="CEP22012.1"/>
    </source>
</evidence>
<dbReference type="AlphaFoldDB" id="A0A0H5C2Z5"/>
<proteinExistence type="predicted"/>
<organism evidence="2 3">
    <name type="scientific">Cyberlindnera jadinii (strain ATCC 18201 / CBS 1600 / BCRC 20928 / JCM 3617 / NBRC 0987 / NRRL Y-1542)</name>
    <name type="common">Torula yeast</name>
    <name type="synonym">Candida utilis</name>
    <dbReference type="NCBI Taxonomy" id="983966"/>
    <lineage>
        <taxon>Eukaryota</taxon>
        <taxon>Fungi</taxon>
        <taxon>Dikarya</taxon>
        <taxon>Ascomycota</taxon>
        <taxon>Saccharomycotina</taxon>
        <taxon>Saccharomycetes</taxon>
        <taxon>Phaffomycetales</taxon>
        <taxon>Phaffomycetaceae</taxon>
        <taxon>Cyberlindnera</taxon>
    </lineage>
</organism>
<sequence>MTEPVKAGVMLDDSKQSHPDAISEAAPVVEPSSVTETREAHEPEVQETSTKLASLWKTSIHIQSYPMVKETIDIVLGIPGVQALEDSKNSVLFPVDSYMHTQPMIKPIVETIDNMGELTLNFVDSTAPCLKTATFNTVGEVVMTPFVELEQAKLQALNWTNETVDRHMLAPARRLIHDTRSYYNKHFYDTHGKPLVRGSLDPAMRLVNHTLEEFAKNNLPEPDIPFSTDAKTEVEKTVALTMDITKRSVPVVISKKVEVMMLPYTYSNHVVKVFKSNVSKHESGWLKPIMVTYASSMELADEAMKTTIKMFTFGKASKELGSESERSAHIEIEGPAIISQPIESTQATTET</sequence>